<dbReference type="EMBL" id="JBHTIR010001471">
    <property type="protein sequence ID" value="MFD0852595.1"/>
    <property type="molecule type" value="Genomic_DNA"/>
</dbReference>
<comment type="caution">
    <text evidence="1">The sequence shown here is derived from an EMBL/GenBank/DDBJ whole genome shotgun (WGS) entry which is preliminary data.</text>
</comment>
<dbReference type="PANTHER" id="PTHR30143:SF0">
    <property type="entry name" value="2-KETO-4-PENTENOATE HYDRATASE"/>
    <property type="match status" value="1"/>
</dbReference>
<dbReference type="Proteomes" id="UP001597083">
    <property type="component" value="Unassembled WGS sequence"/>
</dbReference>
<protein>
    <submittedName>
        <fullName evidence="1">2-keto-4-pentenoate hydratase</fullName>
    </submittedName>
</protein>
<keyword evidence="2" id="KW-1185">Reference proteome</keyword>
<organism evidence="1 2">
    <name type="scientific">Actinomadura adrarensis</name>
    <dbReference type="NCBI Taxonomy" id="1819600"/>
    <lineage>
        <taxon>Bacteria</taxon>
        <taxon>Bacillati</taxon>
        <taxon>Actinomycetota</taxon>
        <taxon>Actinomycetes</taxon>
        <taxon>Streptosporangiales</taxon>
        <taxon>Thermomonosporaceae</taxon>
        <taxon>Actinomadura</taxon>
    </lineage>
</organism>
<evidence type="ECO:0000313" key="1">
    <source>
        <dbReference type="EMBL" id="MFD0852595.1"/>
    </source>
</evidence>
<dbReference type="Gene3D" id="3.90.850.10">
    <property type="entry name" value="Fumarylacetoacetase-like, C-terminal domain"/>
    <property type="match status" value="1"/>
</dbReference>
<reference evidence="2" key="1">
    <citation type="journal article" date="2019" name="Int. J. Syst. Evol. Microbiol.">
        <title>The Global Catalogue of Microorganisms (GCM) 10K type strain sequencing project: providing services to taxonomists for standard genome sequencing and annotation.</title>
        <authorList>
            <consortium name="The Broad Institute Genomics Platform"/>
            <consortium name="The Broad Institute Genome Sequencing Center for Infectious Disease"/>
            <person name="Wu L."/>
            <person name="Ma J."/>
        </authorList>
    </citation>
    <scope>NUCLEOTIDE SEQUENCE [LARGE SCALE GENOMIC DNA]</scope>
    <source>
        <strain evidence="2">JCM 31696</strain>
    </source>
</reference>
<proteinExistence type="predicted"/>
<gene>
    <name evidence="1" type="ORF">ACFQ07_10190</name>
</gene>
<dbReference type="InterPro" id="IPR050772">
    <property type="entry name" value="Hydratase-Decarb/MhpD_sf"/>
</dbReference>
<dbReference type="PANTHER" id="PTHR30143">
    <property type="entry name" value="ACID HYDRATASE"/>
    <property type="match status" value="1"/>
</dbReference>
<feature type="non-terminal residue" evidence="1">
    <location>
        <position position="1"/>
    </location>
</feature>
<dbReference type="InterPro" id="IPR036663">
    <property type="entry name" value="Fumarylacetoacetase_C_sf"/>
</dbReference>
<accession>A0ABW3CDG6</accession>
<dbReference type="SUPFAM" id="SSF56529">
    <property type="entry name" value="FAH"/>
    <property type="match status" value="1"/>
</dbReference>
<evidence type="ECO:0000313" key="2">
    <source>
        <dbReference type="Proteomes" id="UP001597083"/>
    </source>
</evidence>
<name>A0ABW3CDG6_9ACTN</name>
<sequence>PVAVVAWLANVLGRNGVALEPGHLVMTGALHAAVPMEPGDEFLAEFDRLGSVRLKVSQS</sequence>